<accession>A0ABX3KVW6</accession>
<organism evidence="2 3">
    <name type="scientific">Rodentibacter caecimuris</name>
    <dbReference type="NCBI Taxonomy" id="1796644"/>
    <lineage>
        <taxon>Bacteria</taxon>
        <taxon>Pseudomonadati</taxon>
        <taxon>Pseudomonadota</taxon>
        <taxon>Gammaproteobacteria</taxon>
        <taxon>Pasteurellales</taxon>
        <taxon>Pasteurellaceae</taxon>
        <taxon>Rodentibacter</taxon>
    </lineage>
</organism>
<evidence type="ECO:0000313" key="2">
    <source>
        <dbReference type="EMBL" id="OOF67861.1"/>
    </source>
</evidence>
<reference evidence="2 3" key="1">
    <citation type="submission" date="2016-10" db="EMBL/GenBank/DDBJ databases">
        <title>Rodentibacter gen. nov. and new species.</title>
        <authorList>
            <person name="Christensen H."/>
        </authorList>
    </citation>
    <scope>NUCLEOTIDE SEQUENCE [LARGE SCALE GENOMIC DNA]</scope>
    <source>
        <strain evidence="2 3">1998236014</strain>
    </source>
</reference>
<sequence length="221" mass="25519">MDELSIKIIMILFPGIITTMLLDKITEHKPWNNFKYSIFIIFYGVMSYSILQLYYIICLFIEVGKVGFDMNNVLILNVWDFNKNDIKEIPYQEIIKAGIVSFLLGIFISYIEHKECFSSALLRLGITGKYGNHTTNYRLLKLKRNDWIDITIWDKNLFIRGIVVSINETEGLCELCINNAEVFLVSDEGIESLYKVDYISLSEKADNLLISTTQQPTNGEN</sequence>
<feature type="transmembrane region" description="Helical" evidence="1">
    <location>
        <begin position="94"/>
        <end position="111"/>
    </location>
</feature>
<dbReference type="RefSeq" id="WP_077464220.1">
    <property type="nucleotide sequence ID" value="NZ_MLAA01000038.1"/>
</dbReference>
<keyword evidence="1" id="KW-0472">Membrane</keyword>
<comment type="caution">
    <text evidence="2">The sequence shown here is derived from an EMBL/GenBank/DDBJ whole genome shotgun (WGS) entry which is preliminary data.</text>
</comment>
<protein>
    <submittedName>
        <fullName evidence="2">Uncharacterized protein</fullName>
    </submittedName>
</protein>
<feature type="transmembrane region" description="Helical" evidence="1">
    <location>
        <begin position="34"/>
        <end position="57"/>
    </location>
</feature>
<proteinExistence type="predicted"/>
<dbReference type="Proteomes" id="UP000188820">
    <property type="component" value="Unassembled WGS sequence"/>
</dbReference>
<keyword evidence="1" id="KW-1133">Transmembrane helix</keyword>
<evidence type="ECO:0000256" key="1">
    <source>
        <dbReference type="SAM" id="Phobius"/>
    </source>
</evidence>
<keyword evidence="1" id="KW-0812">Transmembrane</keyword>
<keyword evidence="3" id="KW-1185">Reference proteome</keyword>
<feature type="transmembrane region" description="Helical" evidence="1">
    <location>
        <begin position="6"/>
        <end position="22"/>
    </location>
</feature>
<evidence type="ECO:0000313" key="3">
    <source>
        <dbReference type="Proteomes" id="UP000188820"/>
    </source>
</evidence>
<name>A0ABX3KVW6_9PAST</name>
<dbReference type="EMBL" id="MLAA01000038">
    <property type="protein sequence ID" value="OOF67861.1"/>
    <property type="molecule type" value="Genomic_DNA"/>
</dbReference>
<gene>
    <name evidence="2" type="ORF">BKG89_08965</name>
</gene>